<evidence type="ECO:0000256" key="2">
    <source>
        <dbReference type="SAM" id="Phobius"/>
    </source>
</evidence>
<protein>
    <recommendedName>
        <fullName evidence="5">Cell division protein FtsL</fullName>
    </recommendedName>
</protein>
<evidence type="ECO:0008006" key="5">
    <source>
        <dbReference type="Google" id="ProtNLM"/>
    </source>
</evidence>
<dbReference type="RefSeq" id="WP_100509780.1">
    <property type="nucleotide sequence ID" value="NZ_PEBI01000001.1"/>
</dbReference>
<dbReference type="Proteomes" id="UP000229095">
    <property type="component" value="Unassembled WGS sequence"/>
</dbReference>
<feature type="region of interest" description="Disordered" evidence="1">
    <location>
        <begin position="1"/>
        <end position="42"/>
    </location>
</feature>
<reference evidence="3 4" key="1">
    <citation type="submission" date="2017-10" db="EMBL/GenBank/DDBJ databases">
        <title>Draft genome sequences of strains TRE 1, TRE 9, TRE H and TRI 7, isolated from tamarins, belonging to four potential novel Bifidobacterium species.</title>
        <authorList>
            <person name="Mattarelli P."/>
            <person name="Modesto M."/>
            <person name="Puglisi E."/>
            <person name="Morelli L."/>
            <person name="Spezio C."/>
            <person name="Bonetti A."/>
            <person name="Sandri C."/>
        </authorList>
    </citation>
    <scope>NUCLEOTIDE SEQUENCE [LARGE SCALE GENOMIC DNA]</scope>
    <source>
        <strain evidence="4">TRE1</strain>
    </source>
</reference>
<keyword evidence="2" id="KW-0812">Transmembrane</keyword>
<keyword evidence="2" id="KW-1133">Transmembrane helix</keyword>
<evidence type="ECO:0000313" key="4">
    <source>
        <dbReference type="Proteomes" id="UP000229095"/>
    </source>
</evidence>
<keyword evidence="4" id="KW-1185">Reference proteome</keyword>
<feature type="transmembrane region" description="Helical" evidence="2">
    <location>
        <begin position="60"/>
        <end position="80"/>
    </location>
</feature>
<gene>
    <name evidence="3" type="ORF">CS006_00060</name>
</gene>
<name>A0A2M9HA01_9BIFI</name>
<dbReference type="OrthoDB" id="3240362at2"/>
<keyword evidence="2" id="KW-0472">Membrane</keyword>
<proteinExistence type="predicted"/>
<dbReference type="AlphaFoldDB" id="A0A2M9HA01"/>
<dbReference type="EMBL" id="PEBI01000001">
    <property type="protein sequence ID" value="PJM73631.1"/>
    <property type="molecule type" value="Genomic_DNA"/>
</dbReference>
<organism evidence="3 4">
    <name type="scientific">Bifidobacterium primatium</name>
    <dbReference type="NCBI Taxonomy" id="2045438"/>
    <lineage>
        <taxon>Bacteria</taxon>
        <taxon>Bacillati</taxon>
        <taxon>Actinomycetota</taxon>
        <taxon>Actinomycetes</taxon>
        <taxon>Bifidobacteriales</taxon>
        <taxon>Bifidobacteriaceae</taxon>
        <taxon>Bifidobacterium</taxon>
    </lineage>
</organism>
<evidence type="ECO:0000256" key="1">
    <source>
        <dbReference type="SAM" id="MobiDB-lite"/>
    </source>
</evidence>
<accession>A0A2M9HA01</accession>
<sequence>MSASSRTARKRVESAPRGMRSQTQSRPHLRVSSAEQTDPDTLRGRLKMVMGNARPKRLRILHFVCAIVFLAASLIGSLVLRTQMVEDSFAITDTQQSIGRLTQDVQERQTKLDALEASLPQKAQKLGMVPGSDALTIDLQGYQSGTNNAKGSK</sequence>
<comment type="caution">
    <text evidence="3">The sequence shown here is derived from an EMBL/GenBank/DDBJ whole genome shotgun (WGS) entry which is preliminary data.</text>
</comment>
<evidence type="ECO:0000313" key="3">
    <source>
        <dbReference type="EMBL" id="PJM73631.1"/>
    </source>
</evidence>